<evidence type="ECO:0000313" key="2">
    <source>
        <dbReference type="EMBL" id="PJC02019.1"/>
    </source>
</evidence>
<dbReference type="AlphaFoldDB" id="A0A2M8DRK4"/>
<organism evidence="2 3">
    <name type="scientific">Candidatus Komeilibacteria bacterium CG_4_9_14_0_8_um_filter_36_9</name>
    <dbReference type="NCBI Taxonomy" id="1974473"/>
    <lineage>
        <taxon>Bacteria</taxon>
        <taxon>Candidatus Komeiliibacteriota</taxon>
    </lineage>
</organism>
<evidence type="ECO:0000256" key="1">
    <source>
        <dbReference type="SAM" id="SignalP"/>
    </source>
</evidence>
<reference evidence="3" key="1">
    <citation type="submission" date="2017-09" db="EMBL/GenBank/DDBJ databases">
        <title>Depth-based differentiation of microbial function through sediment-hosted aquifers and enrichment of novel symbionts in the deep terrestrial subsurface.</title>
        <authorList>
            <person name="Probst A.J."/>
            <person name="Ladd B."/>
            <person name="Jarett J.K."/>
            <person name="Geller-Mcgrath D.E."/>
            <person name="Sieber C.M.K."/>
            <person name="Emerson J.B."/>
            <person name="Anantharaman K."/>
            <person name="Thomas B.C."/>
            <person name="Malmstrom R."/>
            <person name="Stieglmeier M."/>
            <person name="Klingl A."/>
            <person name="Woyke T."/>
            <person name="Ryan C.M."/>
            <person name="Banfield J.F."/>
        </authorList>
    </citation>
    <scope>NUCLEOTIDE SEQUENCE [LARGE SCALE GENOMIC DNA]</scope>
</reference>
<comment type="caution">
    <text evidence="2">The sequence shown here is derived from an EMBL/GenBank/DDBJ whole genome shotgun (WGS) entry which is preliminary data.</text>
</comment>
<protein>
    <submittedName>
        <fullName evidence="2">Uncharacterized protein</fullName>
    </submittedName>
</protein>
<feature type="chain" id="PRO_5014604785" evidence="1">
    <location>
        <begin position="24"/>
        <end position="101"/>
    </location>
</feature>
<keyword evidence="1" id="KW-0732">Signal</keyword>
<proteinExistence type="predicted"/>
<feature type="signal peptide" evidence="1">
    <location>
        <begin position="1"/>
        <end position="23"/>
    </location>
</feature>
<feature type="non-terminal residue" evidence="2">
    <location>
        <position position="101"/>
    </location>
</feature>
<dbReference type="Proteomes" id="UP000230136">
    <property type="component" value="Unassembled WGS sequence"/>
</dbReference>
<dbReference type="EMBL" id="PFSY01000075">
    <property type="protein sequence ID" value="PJC02019.1"/>
    <property type="molecule type" value="Genomic_DNA"/>
</dbReference>
<accession>A0A2M8DRK4</accession>
<name>A0A2M8DRK4_9BACT</name>
<sequence length="101" mass="11098">MKNTFYIALVMAMAFVVSVPVYAANDVTFEAPSQFEVNGMTFRVEGDMDSVSIDSTTFDVTISDGTILTIFSDDSYTFTYDETTGVTYYCNSTNSNLTLLG</sequence>
<evidence type="ECO:0000313" key="3">
    <source>
        <dbReference type="Proteomes" id="UP000230136"/>
    </source>
</evidence>
<gene>
    <name evidence="2" type="ORF">CO073_01670</name>
</gene>